<dbReference type="EC" id="2.6.1.42" evidence="6"/>
<comment type="catalytic activity">
    <reaction evidence="8">
        <text>L-valine + 2-oxoglutarate = 3-methyl-2-oxobutanoate + L-glutamate</text>
        <dbReference type="Rhea" id="RHEA:24813"/>
        <dbReference type="ChEBI" id="CHEBI:11851"/>
        <dbReference type="ChEBI" id="CHEBI:16810"/>
        <dbReference type="ChEBI" id="CHEBI:29985"/>
        <dbReference type="ChEBI" id="CHEBI:57762"/>
        <dbReference type="EC" id="2.6.1.42"/>
    </reaction>
</comment>
<evidence type="ECO:0000256" key="4">
    <source>
        <dbReference type="ARBA" id="ARBA00005072"/>
    </source>
</evidence>
<proteinExistence type="inferred from homology"/>
<dbReference type="SUPFAM" id="SSF56752">
    <property type="entry name" value="D-aminoacid aminotransferase-like PLP-dependent enzymes"/>
    <property type="match status" value="1"/>
</dbReference>
<dbReference type="STRING" id="226505.SAMN05444394_1180"/>
<evidence type="ECO:0000256" key="7">
    <source>
        <dbReference type="ARBA" id="ARBA00022898"/>
    </source>
</evidence>
<evidence type="ECO:0000256" key="8">
    <source>
        <dbReference type="ARBA" id="ARBA00048212"/>
    </source>
</evidence>
<keyword evidence="13" id="KW-0032">Aminotransferase</keyword>
<evidence type="ECO:0000256" key="10">
    <source>
        <dbReference type="ARBA" id="ARBA00049229"/>
    </source>
</evidence>
<dbReference type="InterPro" id="IPR050571">
    <property type="entry name" value="Class-IV_PLP-Dep_Aminotrnsfr"/>
</dbReference>
<dbReference type="InterPro" id="IPR001544">
    <property type="entry name" value="Aminotrans_IV"/>
</dbReference>
<comment type="cofactor">
    <cofactor evidence="1 12">
        <name>pyridoxal 5'-phosphate</name>
        <dbReference type="ChEBI" id="CHEBI:597326"/>
    </cofactor>
</comment>
<gene>
    <name evidence="13" type="ORF">SAMN05444394_1180</name>
</gene>
<evidence type="ECO:0000256" key="11">
    <source>
        <dbReference type="RuleBase" id="RU004106"/>
    </source>
</evidence>
<keyword evidence="13" id="KW-0808">Transferase</keyword>
<comment type="pathway">
    <text evidence="4">Amino-acid biosynthesis; L-leucine biosynthesis; L-leucine from 3-methyl-2-oxobutanoate: step 4/4.</text>
</comment>
<evidence type="ECO:0000256" key="3">
    <source>
        <dbReference type="ARBA" id="ARBA00004931"/>
    </source>
</evidence>
<dbReference type="GO" id="GO:0004084">
    <property type="term" value="F:branched-chain-amino-acid transaminase activity"/>
    <property type="evidence" value="ECO:0007669"/>
    <property type="project" value="UniProtKB-EC"/>
</dbReference>
<dbReference type="PANTHER" id="PTHR42743:SF11">
    <property type="entry name" value="AMINODEOXYCHORISMATE LYASE"/>
    <property type="match status" value="1"/>
</dbReference>
<dbReference type="EMBL" id="FSRC01000001">
    <property type="protein sequence ID" value="SIN72226.1"/>
    <property type="molecule type" value="Genomic_DNA"/>
</dbReference>
<accession>A0A1N6DNA8</accession>
<comment type="similarity">
    <text evidence="5 11">Belongs to the class-IV pyridoxal-phosphate-dependent aminotransferase family.</text>
</comment>
<evidence type="ECO:0000313" key="13">
    <source>
        <dbReference type="EMBL" id="SIN72226.1"/>
    </source>
</evidence>
<keyword evidence="7 12" id="KW-0663">Pyridoxal phosphate</keyword>
<comment type="catalytic activity">
    <reaction evidence="9">
        <text>L-isoleucine + 2-oxoglutarate = (S)-3-methyl-2-oxopentanoate + L-glutamate</text>
        <dbReference type="Rhea" id="RHEA:24801"/>
        <dbReference type="ChEBI" id="CHEBI:16810"/>
        <dbReference type="ChEBI" id="CHEBI:29985"/>
        <dbReference type="ChEBI" id="CHEBI:35146"/>
        <dbReference type="ChEBI" id="CHEBI:58045"/>
        <dbReference type="EC" id="2.6.1.42"/>
    </reaction>
</comment>
<dbReference type="RefSeq" id="WP_074223862.1">
    <property type="nucleotide sequence ID" value="NZ_FSRC01000001.1"/>
</dbReference>
<dbReference type="PROSITE" id="PS00770">
    <property type="entry name" value="AA_TRANSFER_CLASS_4"/>
    <property type="match status" value="1"/>
</dbReference>
<dbReference type="AlphaFoldDB" id="A0A1N6DNA8"/>
<evidence type="ECO:0000256" key="1">
    <source>
        <dbReference type="ARBA" id="ARBA00001933"/>
    </source>
</evidence>
<dbReference type="Gene3D" id="3.20.10.10">
    <property type="entry name" value="D-amino Acid Aminotransferase, subunit A, domain 2"/>
    <property type="match status" value="1"/>
</dbReference>
<dbReference type="InterPro" id="IPR018300">
    <property type="entry name" value="Aminotrans_IV_CS"/>
</dbReference>
<dbReference type="Proteomes" id="UP000185221">
    <property type="component" value="Unassembled WGS sequence"/>
</dbReference>
<dbReference type="InterPro" id="IPR043131">
    <property type="entry name" value="BCAT-like_N"/>
</dbReference>
<comment type="pathway">
    <text evidence="2">Amino-acid biosynthesis; L-isoleucine biosynthesis; L-isoleucine from 2-oxobutanoate: step 4/4.</text>
</comment>
<dbReference type="InterPro" id="IPR043132">
    <property type="entry name" value="BCAT-like_C"/>
</dbReference>
<evidence type="ECO:0000313" key="14">
    <source>
        <dbReference type="Proteomes" id="UP000185221"/>
    </source>
</evidence>
<keyword evidence="14" id="KW-1185">Reference proteome</keyword>
<dbReference type="Pfam" id="PF01063">
    <property type="entry name" value="Aminotran_4"/>
    <property type="match status" value="1"/>
</dbReference>
<evidence type="ECO:0000256" key="6">
    <source>
        <dbReference type="ARBA" id="ARBA00013053"/>
    </source>
</evidence>
<organism evidence="13 14">
    <name type="scientific">Algoriphagus halophilus</name>
    <dbReference type="NCBI Taxonomy" id="226505"/>
    <lineage>
        <taxon>Bacteria</taxon>
        <taxon>Pseudomonadati</taxon>
        <taxon>Bacteroidota</taxon>
        <taxon>Cytophagia</taxon>
        <taxon>Cytophagales</taxon>
        <taxon>Cyclobacteriaceae</taxon>
        <taxon>Algoriphagus</taxon>
    </lineage>
</organism>
<dbReference type="Gene3D" id="3.30.470.10">
    <property type="match status" value="1"/>
</dbReference>
<evidence type="ECO:0000256" key="2">
    <source>
        <dbReference type="ARBA" id="ARBA00004824"/>
    </source>
</evidence>
<dbReference type="PANTHER" id="PTHR42743">
    <property type="entry name" value="AMINO-ACID AMINOTRANSFERASE"/>
    <property type="match status" value="1"/>
</dbReference>
<reference evidence="14" key="1">
    <citation type="submission" date="2016-11" db="EMBL/GenBank/DDBJ databases">
        <authorList>
            <person name="Varghese N."/>
            <person name="Submissions S."/>
        </authorList>
    </citation>
    <scope>NUCLEOTIDE SEQUENCE [LARGE SCALE GENOMIC DNA]</scope>
    <source>
        <strain evidence="14">DSM 15292</strain>
    </source>
</reference>
<evidence type="ECO:0000256" key="5">
    <source>
        <dbReference type="ARBA" id="ARBA00009320"/>
    </source>
</evidence>
<protein>
    <recommendedName>
        <fullName evidence="6">branched-chain-amino-acid transaminase</fullName>
        <ecNumber evidence="6">2.6.1.42</ecNumber>
    </recommendedName>
</protein>
<dbReference type="OrthoDB" id="9805628at2"/>
<evidence type="ECO:0000256" key="9">
    <source>
        <dbReference type="ARBA" id="ARBA00048798"/>
    </source>
</evidence>
<evidence type="ECO:0000256" key="12">
    <source>
        <dbReference type="RuleBase" id="RU004516"/>
    </source>
</evidence>
<dbReference type="InterPro" id="IPR036038">
    <property type="entry name" value="Aminotransferase-like"/>
</dbReference>
<dbReference type="GO" id="GO:0046394">
    <property type="term" value="P:carboxylic acid biosynthetic process"/>
    <property type="evidence" value="ECO:0007669"/>
    <property type="project" value="UniProtKB-ARBA"/>
</dbReference>
<comment type="pathway">
    <text evidence="3">Amino-acid biosynthesis; L-valine biosynthesis; L-valine from pyruvate: step 4/4.</text>
</comment>
<comment type="catalytic activity">
    <reaction evidence="10">
        <text>L-leucine + 2-oxoglutarate = 4-methyl-2-oxopentanoate + L-glutamate</text>
        <dbReference type="Rhea" id="RHEA:18321"/>
        <dbReference type="ChEBI" id="CHEBI:16810"/>
        <dbReference type="ChEBI" id="CHEBI:17865"/>
        <dbReference type="ChEBI" id="CHEBI:29985"/>
        <dbReference type="ChEBI" id="CHEBI:57427"/>
        <dbReference type="EC" id="2.6.1.42"/>
    </reaction>
</comment>
<name>A0A1N6DNA8_9BACT</name>
<sequence>MSDFETNYILDSQTRSWQPFKEIEIPNRAMNFGDGLFESMVFVGGKIRYGHKHMARLKYGMELLQLKMDSVNLEEIESLMNRLLPKGNFRIRWNVYRAESGTYTPTTQEVIQTLQVKEFKPPVKVKKLAYISKKIHVYPTFWCNAKTLNSLTYVLANQERSEYEMDEVILLDQRGFISEAGSSNVFWKIGEEIFTPSLKCSCIAGVGRAAILERIRAQHLEIHEGMYLPEHLAKASSVWVSNAMGISYLENVNGVKYATDPLPFLDQIFE</sequence>